<dbReference type="GO" id="GO:0045892">
    <property type="term" value="P:negative regulation of DNA-templated transcription"/>
    <property type="evidence" value="ECO:0007669"/>
    <property type="project" value="InterPro"/>
</dbReference>
<dbReference type="SUPFAM" id="SSF51306">
    <property type="entry name" value="LexA/Signal peptidase"/>
    <property type="match status" value="1"/>
</dbReference>
<keyword evidence="15" id="KW-1185">Reference proteome</keyword>
<dbReference type="GO" id="GO:0006281">
    <property type="term" value="P:DNA repair"/>
    <property type="evidence" value="ECO:0007669"/>
    <property type="project" value="UniProtKB-KW"/>
</dbReference>
<keyword evidence="2" id="KW-0678">Repressor</keyword>
<dbReference type="GO" id="GO:0006260">
    <property type="term" value="P:DNA replication"/>
    <property type="evidence" value="ECO:0007669"/>
    <property type="project" value="UniProtKB-KW"/>
</dbReference>
<dbReference type="InterPro" id="IPR039418">
    <property type="entry name" value="LexA-like"/>
</dbReference>
<dbReference type="EMBL" id="BCNO01000002">
    <property type="protein sequence ID" value="GAQ95449.1"/>
    <property type="molecule type" value="Genomic_DNA"/>
</dbReference>
<evidence type="ECO:0000256" key="5">
    <source>
        <dbReference type="ARBA" id="ARBA00022801"/>
    </source>
</evidence>
<protein>
    <submittedName>
        <fullName evidence="14">Repressor LexA</fullName>
    </submittedName>
</protein>
<accession>A0A0U9HSQ5</accession>
<feature type="domain" description="Peptidase S24/S26A/S26B/S26C" evidence="13">
    <location>
        <begin position="116"/>
        <end position="229"/>
    </location>
</feature>
<dbReference type="InterPro" id="IPR006200">
    <property type="entry name" value="LexA"/>
</dbReference>
<keyword evidence="10" id="KW-0234">DNA repair</keyword>
<reference evidence="15" key="1">
    <citation type="submission" date="2016-01" db="EMBL/GenBank/DDBJ databases">
        <title>Draft genome sequence of Thermodesulfovibrio aggregans strain TGE-P1.</title>
        <authorList>
            <person name="Sekiguchi Y."/>
            <person name="Ohashi A."/>
            <person name="Matsuura N."/>
            <person name="Tourlousse M.D."/>
        </authorList>
    </citation>
    <scope>NUCLEOTIDE SEQUENCE [LARGE SCALE GENOMIC DNA]</scope>
    <source>
        <strain evidence="15">TGE-P1</strain>
    </source>
</reference>
<evidence type="ECO:0000256" key="3">
    <source>
        <dbReference type="ARBA" id="ARBA00022705"/>
    </source>
</evidence>
<evidence type="ECO:0000256" key="11">
    <source>
        <dbReference type="ARBA" id="ARBA00023236"/>
    </source>
</evidence>
<comment type="similarity">
    <text evidence="1 12">Belongs to the peptidase S24 family.</text>
</comment>
<sequence length="236" mass="26823">MTGKRDIGTSTLTVKNLKFPFIPHPHKITPLDSERKFNYNILMKRDDKLKERITRLMLFYRENGRMPSYSEISQLLGFSSKNAAFKFVEKLIKLNIVEKDLKGRLIPKTLTNPIKVLGLVEAGFPSPAEEELIDTISLDRWLINNPLSTFMLKVTGDSMIEAGIMPDDYVLVDRSLLPKSGDIVIAQVDGQWTMKYLRRVGKEVILEPANPSYKPIKPKKELNIAGVVVAVIRKLK</sequence>
<dbReference type="PRINTS" id="PR00726">
    <property type="entry name" value="LEXASERPTASE"/>
</dbReference>
<gene>
    <name evidence="14" type="ORF">TAGGR_2342</name>
</gene>
<evidence type="ECO:0000256" key="12">
    <source>
        <dbReference type="RuleBase" id="RU003991"/>
    </source>
</evidence>
<dbReference type="InterPro" id="IPR036390">
    <property type="entry name" value="WH_DNA-bd_sf"/>
</dbReference>
<evidence type="ECO:0000256" key="7">
    <source>
        <dbReference type="ARBA" id="ARBA00023015"/>
    </source>
</evidence>
<keyword evidence="8" id="KW-0238">DNA-binding</keyword>
<dbReference type="InterPro" id="IPR015927">
    <property type="entry name" value="Peptidase_S24_S26A/B/C"/>
</dbReference>
<dbReference type="InterPro" id="IPR036286">
    <property type="entry name" value="LexA/Signal_pep-like_sf"/>
</dbReference>
<keyword evidence="11" id="KW-0742">SOS response</keyword>
<keyword evidence="9" id="KW-0804">Transcription</keyword>
<dbReference type="NCBIfam" id="TIGR00498">
    <property type="entry name" value="lexA"/>
    <property type="match status" value="1"/>
</dbReference>
<dbReference type="CDD" id="cd06529">
    <property type="entry name" value="S24_LexA-like"/>
    <property type="match status" value="1"/>
</dbReference>
<evidence type="ECO:0000256" key="9">
    <source>
        <dbReference type="ARBA" id="ARBA00023163"/>
    </source>
</evidence>
<dbReference type="Pfam" id="PF00717">
    <property type="entry name" value="Peptidase_S24"/>
    <property type="match status" value="1"/>
</dbReference>
<dbReference type="STRING" id="86166.TAGGR_2342"/>
<dbReference type="GO" id="GO:0003677">
    <property type="term" value="F:DNA binding"/>
    <property type="evidence" value="ECO:0007669"/>
    <property type="project" value="UniProtKB-KW"/>
</dbReference>
<dbReference type="PANTHER" id="PTHR33516">
    <property type="entry name" value="LEXA REPRESSOR"/>
    <property type="match status" value="1"/>
</dbReference>
<dbReference type="GO" id="GO:0004252">
    <property type="term" value="F:serine-type endopeptidase activity"/>
    <property type="evidence" value="ECO:0007669"/>
    <property type="project" value="InterPro"/>
</dbReference>
<dbReference type="AlphaFoldDB" id="A0A0U9HSQ5"/>
<proteinExistence type="inferred from homology"/>
<comment type="caution">
    <text evidence="14">The sequence shown here is derived from an EMBL/GenBank/DDBJ whole genome shotgun (WGS) entry which is preliminary data.</text>
</comment>
<dbReference type="SUPFAM" id="SSF46785">
    <property type="entry name" value="Winged helix' DNA-binding domain"/>
    <property type="match status" value="1"/>
</dbReference>
<name>A0A0U9HSQ5_9BACT</name>
<dbReference type="Gene3D" id="2.10.109.10">
    <property type="entry name" value="Umud Fragment, subunit A"/>
    <property type="match status" value="1"/>
</dbReference>
<keyword evidence="5 12" id="KW-0378">Hydrolase</keyword>
<evidence type="ECO:0000256" key="6">
    <source>
        <dbReference type="ARBA" id="ARBA00022813"/>
    </source>
</evidence>
<evidence type="ECO:0000256" key="4">
    <source>
        <dbReference type="ARBA" id="ARBA00022763"/>
    </source>
</evidence>
<dbReference type="NCBIfam" id="NF007621">
    <property type="entry name" value="PRK10276.1"/>
    <property type="match status" value="1"/>
</dbReference>
<evidence type="ECO:0000256" key="2">
    <source>
        <dbReference type="ARBA" id="ARBA00022491"/>
    </source>
</evidence>
<dbReference type="GO" id="GO:0009432">
    <property type="term" value="P:SOS response"/>
    <property type="evidence" value="ECO:0007669"/>
    <property type="project" value="UniProtKB-KW"/>
</dbReference>
<keyword evidence="3" id="KW-0235">DNA replication</keyword>
<evidence type="ECO:0000313" key="15">
    <source>
        <dbReference type="Proteomes" id="UP000054976"/>
    </source>
</evidence>
<evidence type="ECO:0000256" key="1">
    <source>
        <dbReference type="ARBA" id="ARBA00007484"/>
    </source>
</evidence>
<organism evidence="14 15">
    <name type="scientific">Thermodesulfovibrio aggregans</name>
    <dbReference type="NCBI Taxonomy" id="86166"/>
    <lineage>
        <taxon>Bacteria</taxon>
        <taxon>Pseudomonadati</taxon>
        <taxon>Nitrospirota</taxon>
        <taxon>Thermodesulfovibrionia</taxon>
        <taxon>Thermodesulfovibrionales</taxon>
        <taxon>Thermodesulfovibrionaceae</taxon>
        <taxon>Thermodesulfovibrio</taxon>
    </lineage>
</organism>
<dbReference type="Gene3D" id="1.10.10.10">
    <property type="entry name" value="Winged helix-like DNA-binding domain superfamily/Winged helix DNA-binding domain"/>
    <property type="match status" value="1"/>
</dbReference>
<keyword evidence="7" id="KW-0805">Transcription regulation</keyword>
<evidence type="ECO:0000259" key="13">
    <source>
        <dbReference type="Pfam" id="PF00717"/>
    </source>
</evidence>
<evidence type="ECO:0000256" key="10">
    <source>
        <dbReference type="ARBA" id="ARBA00023204"/>
    </source>
</evidence>
<keyword evidence="4" id="KW-0227">DNA damage</keyword>
<dbReference type="Proteomes" id="UP000054976">
    <property type="component" value="Unassembled WGS sequence"/>
</dbReference>
<dbReference type="InterPro" id="IPR050077">
    <property type="entry name" value="LexA_repressor"/>
</dbReference>
<dbReference type="PANTHER" id="PTHR33516:SF2">
    <property type="entry name" value="LEXA REPRESSOR-RELATED"/>
    <property type="match status" value="1"/>
</dbReference>
<dbReference type="InterPro" id="IPR006197">
    <property type="entry name" value="Peptidase_S24_LexA"/>
</dbReference>
<keyword evidence="6 12" id="KW-0068">Autocatalytic cleavage</keyword>
<evidence type="ECO:0000313" key="14">
    <source>
        <dbReference type="EMBL" id="GAQ95449.1"/>
    </source>
</evidence>
<evidence type="ECO:0000256" key="8">
    <source>
        <dbReference type="ARBA" id="ARBA00023125"/>
    </source>
</evidence>
<dbReference type="InterPro" id="IPR036388">
    <property type="entry name" value="WH-like_DNA-bd_sf"/>
</dbReference>